<evidence type="ECO:0000256" key="1">
    <source>
        <dbReference type="SAM" id="Phobius"/>
    </source>
</evidence>
<reference evidence="2" key="1">
    <citation type="submission" date="2017-08" db="EMBL/GenBank/DDBJ databases">
        <authorList>
            <consortium name="Urmite Genomes"/>
        </authorList>
    </citation>
    <scope>NUCLEOTIDE SEQUENCE [LARGE SCALE GENOMIC DNA]</scope>
    <source>
        <strain evidence="2">IHUMI-LCC2</strain>
    </source>
</reference>
<sequence length="109" mass="11750">MSTISTVSLIIGVASLALFIGVGAYIIYLFSQSLAVPTWAWILLIIGFLFALIGIILYFVYRPRVVVPVVATPTTVSPQPLAYYNPQQVVAGVNPYLPGVTPGAVYNYV</sequence>
<organism evidence="2">
    <name type="scientific">Orpheovirus IHUMI-LCC2</name>
    <dbReference type="NCBI Taxonomy" id="2023057"/>
    <lineage>
        <taxon>Viruses</taxon>
        <taxon>Varidnaviria</taxon>
        <taxon>Bamfordvirae</taxon>
        <taxon>Nucleocytoviricota</taxon>
        <taxon>Megaviricetes</taxon>
        <taxon>Pimascovirales</taxon>
        <taxon>Ocovirineae</taxon>
        <taxon>Orpheoviridae</taxon>
        <taxon>Alphaorpheovirus</taxon>
        <taxon>Alphaorpheovirus massiliense</taxon>
    </lineage>
</organism>
<protein>
    <submittedName>
        <fullName evidence="2">Transmembrane domain-containing protein</fullName>
    </submittedName>
</protein>
<feature type="transmembrane region" description="Helical" evidence="1">
    <location>
        <begin position="7"/>
        <end position="27"/>
    </location>
</feature>
<evidence type="ECO:0000313" key="2">
    <source>
        <dbReference type="EMBL" id="SNW62820.1"/>
    </source>
</evidence>
<keyword evidence="3" id="KW-1185">Reference proteome</keyword>
<dbReference type="GeneID" id="35382757"/>
<accession>A0A2I2L5P6</accession>
<evidence type="ECO:0000313" key="3">
    <source>
        <dbReference type="Proteomes" id="UP000236316"/>
    </source>
</evidence>
<feature type="transmembrane region" description="Helical" evidence="1">
    <location>
        <begin position="39"/>
        <end position="61"/>
    </location>
</feature>
<keyword evidence="1 2" id="KW-0812">Transmembrane</keyword>
<name>A0A2I2L5P6_9VIRU</name>
<dbReference type="Proteomes" id="UP000236316">
    <property type="component" value="Segment"/>
</dbReference>
<keyword evidence="1" id="KW-1133">Transmembrane helix</keyword>
<dbReference type="EMBL" id="LT906555">
    <property type="protein sequence ID" value="SNW62820.1"/>
    <property type="molecule type" value="Genomic_DNA"/>
</dbReference>
<gene>
    <name evidence="2" type="ORF">ORPV_916</name>
</gene>
<dbReference type="KEGG" id="vg:35382757"/>
<keyword evidence="1" id="KW-0472">Membrane</keyword>
<proteinExistence type="predicted"/>
<dbReference type="RefSeq" id="YP_009449122.1">
    <property type="nucleotide sequence ID" value="NC_036594.1"/>
</dbReference>